<dbReference type="EMBL" id="WCIF01000003">
    <property type="protein sequence ID" value="KAB5441031.1"/>
    <property type="molecule type" value="Genomic_DNA"/>
</dbReference>
<gene>
    <name evidence="1" type="ORF">BvMPK_0967</name>
    <name evidence="7" type="ORF">DWV70_14640</name>
    <name evidence="3" type="ORF">F9Z94_03605</name>
    <name evidence="2" type="ORF">GAS29_02650</name>
    <name evidence="6" type="ORF">HUV05_09970</name>
    <name evidence="4" type="ORF">KTG10_14765</name>
    <name evidence="5" type="ORF">L4X52_13060</name>
</gene>
<evidence type="ECO:0000313" key="2">
    <source>
        <dbReference type="EMBL" id="KAB3859914.1"/>
    </source>
</evidence>
<dbReference type="EMBL" id="WCWW01000003">
    <property type="protein sequence ID" value="KAB3859914.1"/>
    <property type="molecule type" value="Genomic_DNA"/>
</dbReference>
<reference evidence="5" key="9">
    <citation type="submission" date="2022-01" db="EMBL/GenBank/DDBJ databases">
        <authorList>
            <person name="Mingchao X."/>
        </authorList>
    </citation>
    <scope>NUCLEOTIDE SEQUENCE</scope>
    <source>
        <strain evidence="5">Bv4372</strain>
    </source>
</reference>
<reference evidence="3 11" key="5">
    <citation type="submission" date="2019-10" db="EMBL/GenBank/DDBJ databases">
        <title>Genome Sequence and Assembly of iSURF_14.</title>
        <authorList>
            <person name="Wucher B.R."/>
            <person name="Ruoff K.L."/>
            <person name="Price C.E."/>
            <person name="Valls R.R."/>
            <person name="O'Toole G.A."/>
        </authorList>
    </citation>
    <scope>NUCLEOTIDE SEQUENCE [LARGE SCALE GENOMIC DNA]</scope>
    <source>
        <strain evidence="3 11">ANK132K_3B</strain>
    </source>
</reference>
<dbReference type="EMBL" id="JAKKWZ010000023">
    <property type="protein sequence ID" value="MCG0340902.1"/>
    <property type="molecule type" value="Genomic_DNA"/>
</dbReference>
<dbReference type="Proteomes" id="UP000736888">
    <property type="component" value="Unassembled WGS sequence"/>
</dbReference>
<reference evidence="2 10" key="4">
    <citation type="journal article" date="2019" name="Nat. Med.">
        <title>A library of human gut bacterial isolates paired with longitudinal multiomics data enables mechanistic microbiome research.</title>
        <authorList>
            <person name="Poyet M."/>
            <person name="Groussin M."/>
            <person name="Gibbons S.M."/>
            <person name="Avila-Pacheco J."/>
            <person name="Jiang X."/>
            <person name="Kearney S.M."/>
            <person name="Perrotta A.R."/>
            <person name="Berdy B."/>
            <person name="Zhao S."/>
            <person name="Lieberman T.D."/>
            <person name="Swanson P.K."/>
            <person name="Smith M."/>
            <person name="Roesemann S."/>
            <person name="Alexander J.E."/>
            <person name="Rich S.A."/>
            <person name="Livny J."/>
            <person name="Vlamakis H."/>
            <person name="Clish C."/>
            <person name="Bullock K."/>
            <person name="Deik A."/>
            <person name="Scott J."/>
            <person name="Pierce K.A."/>
            <person name="Xavier R.J."/>
            <person name="Alm E.J."/>
        </authorList>
    </citation>
    <scope>NUCLEOTIDE SEQUENCE [LARGE SCALE GENOMIC DNA]</scope>
    <source>
        <strain evidence="2 10">BIOML-A5</strain>
    </source>
</reference>
<organism evidence="1 8">
    <name type="scientific">Phocaeicola vulgatus</name>
    <name type="common">Bacteroides vulgatus</name>
    <dbReference type="NCBI Taxonomy" id="821"/>
    <lineage>
        <taxon>Bacteria</taxon>
        <taxon>Pseudomonadati</taxon>
        <taxon>Bacteroidota</taxon>
        <taxon>Bacteroidia</taxon>
        <taxon>Bacteroidales</taxon>
        <taxon>Bacteroidaceae</taxon>
        <taxon>Phocaeicola</taxon>
    </lineage>
</organism>
<dbReference type="EMBL" id="QSAI01000028">
    <property type="protein sequence ID" value="RGW46366.1"/>
    <property type="molecule type" value="Genomic_DNA"/>
</dbReference>
<evidence type="ECO:0000313" key="4">
    <source>
        <dbReference type="EMBL" id="MBU9139986.1"/>
    </source>
</evidence>
<evidence type="ECO:0000313" key="7">
    <source>
        <dbReference type="EMBL" id="RGW46366.1"/>
    </source>
</evidence>
<protein>
    <submittedName>
        <fullName evidence="1">DNA-Damage-Inducible Protein D</fullName>
    </submittedName>
</protein>
<dbReference type="Proteomes" id="UP000462885">
    <property type="component" value="Unassembled WGS sequence"/>
</dbReference>
<reference evidence="6 12" key="7">
    <citation type="submission" date="2020-07" db="EMBL/GenBank/DDBJ databases">
        <title>Bacterial metabolism rescues the inhibition of intestinal drug absorption by food and drug additives.</title>
        <authorList>
            <person name="Zou L."/>
            <person name="Spanogiannopoulos P."/>
            <person name="Chien H.-C."/>
            <person name="Pieper L.M."/>
            <person name="Cai W."/>
            <person name="Khuri N."/>
            <person name="Pottel J."/>
            <person name="Vora B."/>
            <person name="Ni Z."/>
            <person name="Tsakalozou E."/>
            <person name="Zhang W."/>
            <person name="Shoichet B.K."/>
            <person name="Giacomini K.M."/>
            <person name="Turnbaugh P.J."/>
        </authorList>
    </citation>
    <scope>NUCLEOTIDE SEQUENCE [LARGE SCALE GENOMIC DNA]</scope>
    <source>
        <strain evidence="6 12">B33</strain>
    </source>
</reference>
<dbReference type="EMBL" id="JAHPYS010000032">
    <property type="protein sequence ID" value="MBU9139986.1"/>
    <property type="molecule type" value="Genomic_DNA"/>
</dbReference>
<evidence type="ECO:0000313" key="1">
    <source>
        <dbReference type="EMBL" id="ALK83584.1"/>
    </source>
</evidence>
<reference evidence="7 9" key="3">
    <citation type="submission" date="2018-08" db="EMBL/GenBank/DDBJ databases">
        <title>A genome reference for cultivated species of the human gut microbiota.</title>
        <authorList>
            <person name="Zou Y."/>
            <person name="Xue W."/>
            <person name="Luo G."/>
        </authorList>
    </citation>
    <scope>NUCLEOTIDE SEQUENCE [LARGE SCALE GENOMIC DNA]</scope>
    <source>
        <strain evidence="7 9">AF12-25</strain>
    </source>
</reference>
<evidence type="ECO:0000313" key="8">
    <source>
        <dbReference type="Proteomes" id="UP000061587"/>
    </source>
</evidence>
<dbReference type="Proteomes" id="UP000524321">
    <property type="component" value="Unassembled WGS sequence"/>
</dbReference>
<dbReference type="Proteomes" id="UP000285469">
    <property type="component" value="Unassembled WGS sequence"/>
</dbReference>
<dbReference type="Proteomes" id="UP001201179">
    <property type="component" value="Unassembled WGS sequence"/>
</dbReference>
<evidence type="ECO:0000313" key="5">
    <source>
        <dbReference type="EMBL" id="MCG0340902.1"/>
    </source>
</evidence>
<dbReference type="AlphaFoldDB" id="A0A0P0LDG6"/>
<dbReference type="Proteomes" id="UP000441522">
    <property type="component" value="Unassembled WGS sequence"/>
</dbReference>
<evidence type="ECO:0000313" key="10">
    <source>
        <dbReference type="Proteomes" id="UP000441522"/>
    </source>
</evidence>
<evidence type="ECO:0000313" key="12">
    <source>
        <dbReference type="Proteomes" id="UP000524321"/>
    </source>
</evidence>
<reference evidence="8" key="1">
    <citation type="submission" date="2015-10" db="EMBL/GenBank/DDBJ databases">
        <title>Extensive mobilome-driven genome diversification in gut-associated Bacteroides vulgatus mpk.</title>
        <authorList>
            <person name="Beier S."/>
            <person name="Lange A."/>
            <person name="Huson D.H."/>
            <person name="Frick J.-S."/>
            <person name="Autenrieth I.B."/>
        </authorList>
    </citation>
    <scope>NUCLEOTIDE SEQUENCE [LARGE SCALE GENOMIC DNA]</scope>
    <source>
        <strain evidence="8">mpk</strain>
    </source>
</reference>
<sequence>MAYHFADVSKMVSVGAGAEREIDDIYFTRYACYLTAQNGDARKPAIAFAQNYYDGKPRNLSGTIACRRRFKESGTPFEIRRKENN</sequence>
<dbReference type="EMBL" id="JABWDJ010000032">
    <property type="protein sequence ID" value="NVB73840.1"/>
    <property type="molecule type" value="Genomic_DNA"/>
</dbReference>
<evidence type="ECO:0000313" key="6">
    <source>
        <dbReference type="EMBL" id="NVB73840.1"/>
    </source>
</evidence>
<evidence type="ECO:0000313" key="11">
    <source>
        <dbReference type="Proteomes" id="UP000462885"/>
    </source>
</evidence>
<reference evidence="6 12" key="6">
    <citation type="submission" date="2020-04" db="EMBL/GenBank/DDBJ databases">
        <authorList>
            <person name="Pieper L."/>
        </authorList>
    </citation>
    <scope>NUCLEOTIDE SEQUENCE [LARGE SCALE GENOMIC DNA]</scope>
    <source>
        <strain evidence="6 12">B33</strain>
    </source>
</reference>
<dbReference type="Proteomes" id="UP000061587">
    <property type="component" value="Chromosome"/>
</dbReference>
<dbReference type="EMBL" id="CP013020">
    <property type="protein sequence ID" value="ALK83584.1"/>
    <property type="molecule type" value="Genomic_DNA"/>
</dbReference>
<evidence type="ECO:0000313" key="3">
    <source>
        <dbReference type="EMBL" id="KAB5441031.1"/>
    </source>
</evidence>
<name>A0A0P0LDG6_PHOVU</name>
<dbReference type="PATRIC" id="fig|821.40.peg.1142"/>
<reference evidence="1 8" key="2">
    <citation type="journal article" date="2016" name="Genome Biol. Evol.">
        <title>Extensive mobilome-driven genome diversification in mouse gut-associated Bacteroides vulgatus mpk.</title>
        <authorList>
            <person name="Lange A."/>
            <person name="Beier S."/>
            <person name="Steimle A."/>
            <person name="Autenrieth I.B."/>
            <person name="Huson D.H."/>
            <person name="Frick J.S."/>
        </authorList>
    </citation>
    <scope>NUCLEOTIDE SEQUENCE [LARGE SCALE GENOMIC DNA]</scope>
    <source>
        <strain evidence="1">Mpk</strain>
        <strain evidence="8">mpk</strain>
    </source>
</reference>
<proteinExistence type="predicted"/>
<reference evidence="4" key="8">
    <citation type="submission" date="2021-06" db="EMBL/GenBank/DDBJ databases">
        <title>Collection of gut derived symbiotic bacterial strains cultured from healthy donors.</title>
        <authorList>
            <person name="Lin H."/>
            <person name="Littmann E."/>
            <person name="Pamer E.G."/>
        </authorList>
    </citation>
    <scope>NUCLEOTIDE SEQUENCE</scope>
    <source>
        <strain evidence="4">MSK.6.33</strain>
    </source>
</reference>
<evidence type="ECO:0000313" key="9">
    <source>
        <dbReference type="Proteomes" id="UP000285469"/>
    </source>
</evidence>
<accession>A0A0P0LDG6</accession>